<dbReference type="InterPro" id="IPR011991">
    <property type="entry name" value="ArsR-like_HTH"/>
</dbReference>
<name>A0ABY6HV32_9ARCH</name>
<feature type="region of interest" description="Disordered" evidence="1">
    <location>
        <begin position="1"/>
        <end position="26"/>
    </location>
</feature>
<dbReference type="InterPro" id="IPR001845">
    <property type="entry name" value="HTH_ArsR_DNA-bd_dom"/>
</dbReference>
<feature type="domain" description="HTH arsR-type" evidence="2">
    <location>
        <begin position="54"/>
        <end position="93"/>
    </location>
</feature>
<dbReference type="Gene3D" id="1.10.10.10">
    <property type="entry name" value="Winged helix-like DNA-binding domain superfamily/Winged helix DNA-binding domain"/>
    <property type="match status" value="1"/>
</dbReference>
<accession>A0ABY6HV32</accession>
<dbReference type="Pfam" id="PF01022">
    <property type="entry name" value="HTH_5"/>
    <property type="match status" value="1"/>
</dbReference>
<reference evidence="3" key="1">
    <citation type="submission" date="2022-09" db="EMBL/GenBank/DDBJ databases">
        <title>Actin cytoskeleton and complex cell architecture in an #Asgard archaeon.</title>
        <authorList>
            <person name="Ponce Toledo R.I."/>
            <person name="Schleper C."/>
            <person name="Rodrigues Oliveira T."/>
            <person name="Wollweber F."/>
            <person name="Xu J."/>
            <person name="Rittmann S."/>
            <person name="Klingl A."/>
            <person name="Pilhofer M."/>
        </authorList>
    </citation>
    <scope>NUCLEOTIDE SEQUENCE</scope>
    <source>
        <strain evidence="3">B-35</strain>
    </source>
</reference>
<dbReference type="InterPro" id="IPR036388">
    <property type="entry name" value="WH-like_DNA-bd_sf"/>
</dbReference>
<gene>
    <name evidence="3" type="ORF">NEF87_003493</name>
</gene>
<evidence type="ECO:0000259" key="2">
    <source>
        <dbReference type="Pfam" id="PF01022"/>
    </source>
</evidence>
<evidence type="ECO:0000256" key="1">
    <source>
        <dbReference type="SAM" id="MobiDB-lite"/>
    </source>
</evidence>
<dbReference type="Proteomes" id="UP001208689">
    <property type="component" value="Chromosome"/>
</dbReference>
<protein>
    <recommendedName>
        <fullName evidence="2">HTH arsR-type domain-containing protein</fullName>
    </recommendedName>
</protein>
<keyword evidence="4" id="KW-1185">Reference proteome</keyword>
<evidence type="ECO:0000313" key="3">
    <source>
        <dbReference type="EMBL" id="UYP47208.1"/>
    </source>
</evidence>
<dbReference type="SUPFAM" id="SSF46785">
    <property type="entry name" value="Winged helix' DNA-binding domain"/>
    <property type="match status" value="1"/>
</dbReference>
<sequence length="127" mass="14576">MEDGNTKRRNSPNFNSPEDIRSSDANEGTFIPAEDMIITDPNVIPSFTHEKKQILLEILLTQEKTIMELSTATGMNPGTVKRHISELQKYGVVVVARTQINKKRILLKYYRTSALHFTFHFEWPGIQ</sequence>
<organism evidence="3 4">
    <name type="scientific">Candidatus Lokiarchaeum ossiferum</name>
    <dbReference type="NCBI Taxonomy" id="2951803"/>
    <lineage>
        <taxon>Archaea</taxon>
        <taxon>Promethearchaeati</taxon>
        <taxon>Promethearchaeota</taxon>
        <taxon>Promethearchaeia</taxon>
        <taxon>Promethearchaeales</taxon>
        <taxon>Promethearchaeaceae</taxon>
        <taxon>Candidatus Lokiarchaeum</taxon>
    </lineage>
</organism>
<dbReference type="CDD" id="cd00090">
    <property type="entry name" value="HTH_ARSR"/>
    <property type="match status" value="1"/>
</dbReference>
<proteinExistence type="predicted"/>
<dbReference type="InterPro" id="IPR036390">
    <property type="entry name" value="WH_DNA-bd_sf"/>
</dbReference>
<evidence type="ECO:0000313" key="4">
    <source>
        <dbReference type="Proteomes" id="UP001208689"/>
    </source>
</evidence>
<dbReference type="EMBL" id="CP104013">
    <property type="protein sequence ID" value="UYP47208.1"/>
    <property type="molecule type" value="Genomic_DNA"/>
</dbReference>